<proteinExistence type="predicted"/>
<dbReference type="KEGG" id="sals:SLNWT_6943"/>
<gene>
    <name evidence="4" type="ORF">SLNWT_6943</name>
</gene>
<evidence type="ECO:0000259" key="2">
    <source>
        <dbReference type="Pfam" id="PF13622"/>
    </source>
</evidence>
<dbReference type="PANTHER" id="PTHR21660:SF1">
    <property type="entry name" value="ACYL-COENZYME A THIOESTERASE 13"/>
    <property type="match status" value="1"/>
</dbReference>
<evidence type="ECO:0000313" key="4">
    <source>
        <dbReference type="EMBL" id="AJE87319.1"/>
    </source>
</evidence>
<dbReference type="InterPro" id="IPR049449">
    <property type="entry name" value="TesB_ACOT8-like_N"/>
</dbReference>
<evidence type="ECO:0008006" key="6">
    <source>
        <dbReference type="Google" id="ProtNLM"/>
    </source>
</evidence>
<dbReference type="Pfam" id="PF13622">
    <property type="entry name" value="4HBT_3"/>
    <property type="match status" value="1"/>
</dbReference>
<dbReference type="PANTHER" id="PTHR21660">
    <property type="entry name" value="THIOESTERASE SUPERFAMILY MEMBER-RELATED"/>
    <property type="match status" value="1"/>
</dbReference>
<organism evidence="4 5">
    <name type="scientific">Streptomyces albus (strain ATCC 21838 / DSM 41398 / FERM P-419 / JCM 4703 / NBRC 107858)</name>
    <dbReference type="NCBI Taxonomy" id="1081613"/>
    <lineage>
        <taxon>Bacteria</taxon>
        <taxon>Bacillati</taxon>
        <taxon>Actinomycetota</taxon>
        <taxon>Actinomycetes</taxon>
        <taxon>Kitasatosporales</taxon>
        <taxon>Streptomycetaceae</taxon>
        <taxon>Streptomyces</taxon>
    </lineage>
</organism>
<keyword evidence="5" id="KW-1185">Reference proteome</keyword>
<feature type="domain" description="Acyl-CoA thioesterase-like N-terminal HotDog" evidence="2">
    <location>
        <begin position="191"/>
        <end position="273"/>
    </location>
</feature>
<dbReference type="AlphaFoldDB" id="A0A0B5EZT5"/>
<dbReference type="InterPro" id="IPR049450">
    <property type="entry name" value="ACOT8-like_C"/>
</dbReference>
<protein>
    <recommendedName>
        <fullName evidence="6">Thioesterase domain-containing protein</fullName>
    </recommendedName>
</protein>
<name>A0A0B5EZT5_STRA4</name>
<accession>A0A0B5EZT5</accession>
<dbReference type="GO" id="GO:0047617">
    <property type="term" value="F:fatty acyl-CoA hydrolase activity"/>
    <property type="evidence" value="ECO:0007669"/>
    <property type="project" value="InterPro"/>
</dbReference>
<dbReference type="InterPro" id="IPR039298">
    <property type="entry name" value="ACOT13"/>
</dbReference>
<feature type="domain" description="Acyl-CoA thioesterase-like C-terminal" evidence="3">
    <location>
        <begin position="43"/>
        <end position="133"/>
    </location>
</feature>
<dbReference type="Proteomes" id="UP000031523">
    <property type="component" value="Chromosome"/>
</dbReference>
<dbReference type="InterPro" id="IPR029069">
    <property type="entry name" value="HotDog_dom_sf"/>
</dbReference>
<sequence>MTRNEHSGPGDLPVVAEGGPERSFGVARVAAEGEEVSSSMPAGSWLCGPEGRPVLGGLGVLVDNVLGYALMLHRPRDRWSVSSEISIDLCRPLPAEDPLSARASVLTSDSRGAVSSGSVVDHRGRLLAVCRQHGRWVRTLPTARPPGSGATTTTIPAAPATGLLELLGAQVKADRDSAELDLLATAELVNPLGNLHGGVALCASDLAAQAALQAGDRSFGTSSVHIAYARPVPLGTAVRFVATVAHAGRSFAVVTVTALNELGKPCTLATVTAGTQG</sequence>
<dbReference type="Pfam" id="PF20789">
    <property type="entry name" value="4HBT_3C"/>
    <property type="match status" value="1"/>
</dbReference>
<keyword evidence="1" id="KW-0378">Hydrolase</keyword>
<dbReference type="InterPro" id="IPR003736">
    <property type="entry name" value="PAAI_dom"/>
</dbReference>
<dbReference type="Gene3D" id="3.10.129.10">
    <property type="entry name" value="Hotdog Thioesterase"/>
    <property type="match status" value="2"/>
</dbReference>
<evidence type="ECO:0000313" key="5">
    <source>
        <dbReference type="Proteomes" id="UP000031523"/>
    </source>
</evidence>
<dbReference type="NCBIfam" id="TIGR00369">
    <property type="entry name" value="unchar_dom_1"/>
    <property type="match status" value="1"/>
</dbReference>
<evidence type="ECO:0000256" key="1">
    <source>
        <dbReference type="ARBA" id="ARBA00022801"/>
    </source>
</evidence>
<evidence type="ECO:0000259" key="3">
    <source>
        <dbReference type="Pfam" id="PF20789"/>
    </source>
</evidence>
<dbReference type="SUPFAM" id="SSF54637">
    <property type="entry name" value="Thioesterase/thiol ester dehydrase-isomerase"/>
    <property type="match status" value="2"/>
</dbReference>
<dbReference type="CDD" id="cd03443">
    <property type="entry name" value="PaaI_thioesterase"/>
    <property type="match status" value="2"/>
</dbReference>
<reference evidence="4 5" key="1">
    <citation type="submission" date="2015-01" db="EMBL/GenBank/DDBJ databases">
        <title>Enhanced salinomycin production by adjusting the supply of polyketide extender units in Streptomyce albus DSM 41398.</title>
        <authorList>
            <person name="Lu C."/>
        </authorList>
    </citation>
    <scope>NUCLEOTIDE SEQUENCE [LARGE SCALE GENOMIC DNA]</scope>
    <source>
        <strain evidence="5">ATCC 21838 / DSM 41398 / FERM P-419 / JCM 4703 / NBRC 107858</strain>
    </source>
</reference>
<dbReference type="EMBL" id="CP010519">
    <property type="protein sequence ID" value="AJE87319.1"/>
    <property type="molecule type" value="Genomic_DNA"/>
</dbReference>